<dbReference type="CDD" id="cd06464">
    <property type="entry name" value="ACD_sHsps-like"/>
    <property type="match status" value="1"/>
</dbReference>
<dbReference type="PROSITE" id="PS01031">
    <property type="entry name" value="SHSP"/>
    <property type="match status" value="1"/>
</dbReference>
<evidence type="ECO:0000259" key="4">
    <source>
        <dbReference type="PROSITE" id="PS51203"/>
    </source>
</evidence>
<proteinExistence type="inferred from homology"/>
<dbReference type="PANTHER" id="PTHR11527">
    <property type="entry name" value="HEAT-SHOCK PROTEIN 20 FAMILY MEMBER"/>
    <property type="match status" value="1"/>
</dbReference>
<evidence type="ECO:0000259" key="3">
    <source>
        <dbReference type="PROSITE" id="PS01031"/>
    </source>
</evidence>
<dbReference type="STRING" id="55802.TBCH5v1_1515"/>
<feature type="domain" description="CS" evidence="4">
    <location>
        <begin position="57"/>
        <end position="167"/>
    </location>
</feature>
<dbReference type="PROSITE" id="PS51203">
    <property type="entry name" value="CS"/>
    <property type="match status" value="1"/>
</dbReference>
<name>A0A0S1XCE6_THEBA</name>
<evidence type="ECO:0000313" key="6">
    <source>
        <dbReference type="Proteomes" id="UP000066042"/>
    </source>
</evidence>
<sequence length="167" mass="20298">MVRRVRRWDIWDPFDIMREIQEEIDSIFNEFFRGPRLWSYRRWSEPEYFEERIEGVWREPFVDIFDSGNEFIITAELPGVRKEDIKVRVTDDAVYIEAQVRREKELERDGAVRIERYYSGYRRVIRLPEEVIPEKAKAKYNNGVLEIRIPKKHPTKKEGEGFEVKVE</sequence>
<gene>
    <name evidence="5" type="ORF">TBCH5v1_1515</name>
</gene>
<evidence type="ECO:0000256" key="2">
    <source>
        <dbReference type="RuleBase" id="RU003616"/>
    </source>
</evidence>
<dbReference type="InterPro" id="IPR008978">
    <property type="entry name" value="HSP20-like_chaperone"/>
</dbReference>
<comment type="similarity">
    <text evidence="1 2">Belongs to the small heat shock protein (HSP20) family.</text>
</comment>
<evidence type="ECO:0000256" key="1">
    <source>
        <dbReference type="PROSITE-ProRule" id="PRU00285"/>
    </source>
</evidence>
<dbReference type="InterPro" id="IPR002068">
    <property type="entry name" value="A-crystallin/Hsp20_dom"/>
</dbReference>
<dbReference type="InterPro" id="IPR007052">
    <property type="entry name" value="CS_dom"/>
</dbReference>
<organism evidence="5 6">
    <name type="scientific">Thermococcus barophilus</name>
    <dbReference type="NCBI Taxonomy" id="55802"/>
    <lineage>
        <taxon>Archaea</taxon>
        <taxon>Methanobacteriati</taxon>
        <taxon>Methanobacteriota</taxon>
        <taxon>Thermococci</taxon>
        <taxon>Thermococcales</taxon>
        <taxon>Thermococcaceae</taxon>
        <taxon>Thermococcus</taxon>
    </lineage>
</organism>
<dbReference type="PATRIC" id="fig|55802.8.peg.1494"/>
<dbReference type="EMBL" id="CP013050">
    <property type="protein sequence ID" value="ALM75431.1"/>
    <property type="molecule type" value="Genomic_DNA"/>
</dbReference>
<evidence type="ECO:0000313" key="5">
    <source>
        <dbReference type="EMBL" id="ALM75431.1"/>
    </source>
</evidence>
<dbReference type="AlphaFoldDB" id="A0A0S1XCE6"/>
<protein>
    <submittedName>
        <fullName evidence="5">Uncharacterized protein</fullName>
    </submittedName>
</protein>
<dbReference type="GeneID" id="26136757"/>
<dbReference type="SUPFAM" id="SSF49764">
    <property type="entry name" value="HSP20-like chaperones"/>
    <property type="match status" value="1"/>
</dbReference>
<accession>A0A0S1XCE6</accession>
<dbReference type="InterPro" id="IPR031107">
    <property type="entry name" value="Small_HSP"/>
</dbReference>
<dbReference type="FunFam" id="2.60.40.790:FF:000072">
    <property type="entry name" value="Small heat shock protein HSP16.5"/>
    <property type="match status" value="1"/>
</dbReference>
<dbReference type="RefSeq" id="WP_056934068.1">
    <property type="nucleotide sequence ID" value="NZ_CP013050.1"/>
</dbReference>
<dbReference type="Pfam" id="PF00011">
    <property type="entry name" value="HSP20"/>
    <property type="match status" value="1"/>
</dbReference>
<reference evidence="5 6" key="1">
    <citation type="journal article" date="2016" name="Genome Announc.">
        <title>Complete genome sequence of the hyperthermophilic and piezophilic archaeon Thermococcus barophilus Ch5, capable of growth at the expense of hydrogenogenesis from carbon monoxide and formate.</title>
        <authorList>
            <person name="Oger P."/>
            <person name="Sokolova T.G."/>
            <person name="Kozhevnikova D.A."/>
            <person name="Taranov E.A."/>
            <person name="Vannier P."/>
            <person name="Lee H.S."/>
            <person name="Kwon K.K."/>
            <person name="Kang S.G."/>
            <person name="Lee J.H."/>
            <person name="Bonch-Osmolovskaya E.A."/>
            <person name="Lebedinsky A.V."/>
        </authorList>
    </citation>
    <scope>NUCLEOTIDE SEQUENCE [LARGE SCALE GENOMIC DNA]</scope>
    <source>
        <strain evidence="6">Ch5</strain>
    </source>
</reference>
<dbReference type="Gene3D" id="2.60.40.790">
    <property type="match status" value="1"/>
</dbReference>
<dbReference type="Proteomes" id="UP000066042">
    <property type="component" value="Chromosome"/>
</dbReference>
<feature type="domain" description="SHSP" evidence="3">
    <location>
        <begin position="52"/>
        <end position="167"/>
    </location>
</feature>